<feature type="compositionally biased region" description="Basic and acidic residues" evidence="1">
    <location>
        <begin position="69"/>
        <end position="78"/>
    </location>
</feature>
<reference evidence="2" key="1">
    <citation type="submission" date="2018-10" db="EMBL/GenBank/DDBJ databases">
        <title>Population genomic analysis revealed the cold adaptation of white poplar.</title>
        <authorList>
            <person name="Liu Y.-J."/>
        </authorList>
    </citation>
    <scope>NUCLEOTIDE SEQUENCE [LARGE SCALE GENOMIC DNA]</scope>
    <source>
        <strain evidence="2">PAL-ZL1</strain>
    </source>
</reference>
<comment type="caution">
    <text evidence="2">The sequence shown here is derived from an EMBL/GenBank/DDBJ whole genome shotgun (WGS) entry which is preliminary data.</text>
</comment>
<evidence type="ECO:0000256" key="1">
    <source>
        <dbReference type="SAM" id="MobiDB-lite"/>
    </source>
</evidence>
<feature type="region of interest" description="Disordered" evidence="1">
    <location>
        <begin position="32"/>
        <end position="78"/>
    </location>
</feature>
<sequence length="243" mass="26424">MATPTDLVESEQPNTTENFEDLMARVNQAINQNQTPAVAKPGNSSSHGGKLNFSKARGQTEGGRGTSTVKEEQPVTKEPELSLAPLVNSNELMTAPPGNQVETAAPMVNGETAEQTVIYPPSVLYPTGNGAADIQPIEVDIMSGEPEGIIFLNFPVAVVRINRTSSLRLYHALSGGLPASGIHVVLNKQGNGHDERRKEMWRRSRMGSMLWLTFSNNRRGSGLAWFDFDRAALPHVRTDTSFI</sequence>
<protein>
    <submittedName>
        <fullName evidence="2">Uncharacterized protein</fullName>
    </submittedName>
</protein>
<accession>A0A4U5Q1H1</accession>
<proteinExistence type="predicted"/>
<gene>
    <name evidence="2" type="ORF">D5086_0000150160</name>
</gene>
<name>A0A4U5Q1H1_POPAL</name>
<organism evidence="2">
    <name type="scientific">Populus alba</name>
    <name type="common">White poplar</name>
    <dbReference type="NCBI Taxonomy" id="43335"/>
    <lineage>
        <taxon>Eukaryota</taxon>
        <taxon>Viridiplantae</taxon>
        <taxon>Streptophyta</taxon>
        <taxon>Embryophyta</taxon>
        <taxon>Tracheophyta</taxon>
        <taxon>Spermatophyta</taxon>
        <taxon>Magnoliopsida</taxon>
        <taxon>eudicotyledons</taxon>
        <taxon>Gunneridae</taxon>
        <taxon>Pentapetalae</taxon>
        <taxon>rosids</taxon>
        <taxon>fabids</taxon>
        <taxon>Malpighiales</taxon>
        <taxon>Salicaceae</taxon>
        <taxon>Saliceae</taxon>
        <taxon>Populus</taxon>
    </lineage>
</organism>
<dbReference type="AlphaFoldDB" id="A0A4U5Q1H1"/>
<evidence type="ECO:0000313" key="2">
    <source>
        <dbReference type="EMBL" id="TKS03713.1"/>
    </source>
</evidence>
<feature type="compositionally biased region" description="Polar residues" evidence="1">
    <location>
        <begin position="32"/>
        <end position="47"/>
    </location>
</feature>
<dbReference type="EMBL" id="RCHU01000503">
    <property type="protein sequence ID" value="TKS03713.1"/>
    <property type="molecule type" value="Genomic_DNA"/>
</dbReference>